<name>A0A136J7D8_9PEZI</name>
<dbReference type="InParanoid" id="A0A136J7D8"/>
<evidence type="ECO:0000313" key="3">
    <source>
        <dbReference type="Proteomes" id="UP000070501"/>
    </source>
</evidence>
<sequence>MPPRTVTAAAIAGFASLSLAASCQQFEISVPLAVPQNKYWLEHPKSDIDVTNFMLDLTRRGHDYATEITRPLSEGAEVQVDVEKLSFQATFCRPSSGPAKSIHILTSGFEWDRAYWDPVHDNYSYSYVAAANDEHNFATLAWDGIDQGPKALKDGFIVQSSLEVEALHILTSMVRNGSIGAVGKYDKVVHVGHGSGAHFVYDLVHKYPKDSDAVILLGFIKTNGTTITLPQSLDVSGFRRDDHRGWIRHNSLRTVQGIYASPSYLDHNMLDVIERHLRPIAMGELLTIGSEFRDVENAFEGPVFNIIGQRDALFCDGDCLNNGRITEQQLKVEMGKFFSHSKDFQLYMVPEGGHALNFERHRQYTFARVFEFLANQPRLTVADHK</sequence>
<dbReference type="Proteomes" id="UP000070501">
    <property type="component" value="Unassembled WGS sequence"/>
</dbReference>
<dbReference type="SUPFAM" id="SSF53474">
    <property type="entry name" value="alpha/beta-Hydrolases"/>
    <property type="match status" value="1"/>
</dbReference>
<proteinExistence type="predicted"/>
<dbReference type="Gene3D" id="3.40.50.1820">
    <property type="entry name" value="alpha/beta hydrolase"/>
    <property type="match status" value="1"/>
</dbReference>
<feature type="chain" id="PRO_5007293518" description="Alpha/Beta hydrolase protein" evidence="1">
    <location>
        <begin position="21"/>
        <end position="385"/>
    </location>
</feature>
<evidence type="ECO:0008006" key="4">
    <source>
        <dbReference type="Google" id="ProtNLM"/>
    </source>
</evidence>
<organism evidence="2 3">
    <name type="scientific">Microdochium bolleyi</name>
    <dbReference type="NCBI Taxonomy" id="196109"/>
    <lineage>
        <taxon>Eukaryota</taxon>
        <taxon>Fungi</taxon>
        <taxon>Dikarya</taxon>
        <taxon>Ascomycota</taxon>
        <taxon>Pezizomycotina</taxon>
        <taxon>Sordariomycetes</taxon>
        <taxon>Xylariomycetidae</taxon>
        <taxon>Xylariales</taxon>
        <taxon>Microdochiaceae</taxon>
        <taxon>Microdochium</taxon>
    </lineage>
</organism>
<feature type="signal peptide" evidence="1">
    <location>
        <begin position="1"/>
        <end position="20"/>
    </location>
</feature>
<keyword evidence="1" id="KW-0732">Signal</keyword>
<reference evidence="3" key="1">
    <citation type="submission" date="2016-02" db="EMBL/GenBank/DDBJ databases">
        <title>Draft genome sequence of Microdochium bolleyi, a fungal endophyte of beachgrass.</title>
        <authorList>
            <consortium name="DOE Joint Genome Institute"/>
            <person name="David A.S."/>
            <person name="May G."/>
            <person name="Haridas S."/>
            <person name="Lim J."/>
            <person name="Wang M."/>
            <person name="Labutti K."/>
            <person name="Lipzen A."/>
            <person name="Barry K."/>
            <person name="Grigoriev I.V."/>
        </authorList>
    </citation>
    <scope>NUCLEOTIDE SEQUENCE [LARGE SCALE GENOMIC DNA]</scope>
    <source>
        <strain evidence="3">J235TASD1</strain>
    </source>
</reference>
<gene>
    <name evidence="2" type="ORF">Micbo1qcDRAFT_222783</name>
</gene>
<keyword evidence="3" id="KW-1185">Reference proteome</keyword>
<dbReference type="EMBL" id="KQ964248">
    <property type="protein sequence ID" value="KXJ93083.1"/>
    <property type="molecule type" value="Genomic_DNA"/>
</dbReference>
<dbReference type="AlphaFoldDB" id="A0A136J7D8"/>
<protein>
    <recommendedName>
        <fullName evidence="4">Alpha/Beta hydrolase protein</fullName>
    </recommendedName>
</protein>
<evidence type="ECO:0000313" key="2">
    <source>
        <dbReference type="EMBL" id="KXJ93083.1"/>
    </source>
</evidence>
<evidence type="ECO:0000256" key="1">
    <source>
        <dbReference type="SAM" id="SignalP"/>
    </source>
</evidence>
<accession>A0A136J7D8</accession>
<dbReference type="OrthoDB" id="190201at2759"/>
<dbReference type="PROSITE" id="PS51257">
    <property type="entry name" value="PROKAR_LIPOPROTEIN"/>
    <property type="match status" value="1"/>
</dbReference>
<dbReference type="InterPro" id="IPR029058">
    <property type="entry name" value="AB_hydrolase_fold"/>
</dbReference>